<reference evidence="2" key="2">
    <citation type="submission" date="2019-10" db="EMBL/GenBank/DDBJ databases">
        <title>Conservation and host-specific expression of non-tandemly repeated heterogenous ribosome RNA gene in arbuscular mycorrhizal fungi.</title>
        <authorList>
            <person name="Maeda T."/>
            <person name="Kobayashi Y."/>
            <person name="Nakagawa T."/>
            <person name="Ezawa T."/>
            <person name="Yamaguchi K."/>
            <person name="Bino T."/>
            <person name="Nishimoto Y."/>
            <person name="Shigenobu S."/>
            <person name="Kawaguchi M."/>
        </authorList>
    </citation>
    <scope>NUCLEOTIDE SEQUENCE</scope>
    <source>
        <strain evidence="2">HR1</strain>
    </source>
</reference>
<dbReference type="EMBL" id="BLAL01000068">
    <property type="protein sequence ID" value="GES83338.1"/>
    <property type="molecule type" value="Genomic_DNA"/>
</dbReference>
<comment type="caution">
    <text evidence="1">The sequence shown here is derived from an EMBL/GenBank/DDBJ whole genome shotgun (WGS) entry which is preliminary data.</text>
</comment>
<name>A0A2Z6QJX9_9GLOM</name>
<accession>A0A2Z6QJX9</accession>
<proteinExistence type="predicted"/>
<dbReference type="Proteomes" id="UP000615446">
    <property type="component" value="Unassembled WGS sequence"/>
</dbReference>
<dbReference type="OrthoDB" id="2398413at2759"/>
<reference evidence="1 3" key="1">
    <citation type="submission" date="2017-11" db="EMBL/GenBank/DDBJ databases">
        <title>The genome of Rhizophagus clarus HR1 reveals common genetic basis of auxotrophy among arbuscular mycorrhizal fungi.</title>
        <authorList>
            <person name="Kobayashi Y."/>
        </authorList>
    </citation>
    <scope>NUCLEOTIDE SEQUENCE [LARGE SCALE GENOMIC DNA]</scope>
    <source>
        <strain evidence="1 3">HR1</strain>
    </source>
</reference>
<dbReference type="EMBL" id="BEXD01000183">
    <property type="protein sequence ID" value="GBB85054.1"/>
    <property type="molecule type" value="Genomic_DNA"/>
</dbReference>
<protein>
    <submittedName>
        <fullName evidence="1">Uncharacterized protein</fullName>
    </submittedName>
</protein>
<dbReference type="AlphaFoldDB" id="A0A2Z6QJX9"/>
<sequence length="67" mass="7945">MKLNEEVRERLSTHMKKAVVRRRVDTARKIYDIFNMIGEDKIRHIKSFTASSFSDLTRSEVAYIIKD</sequence>
<gene>
    <name evidence="2" type="ORF">RCL2_001049700</name>
    <name evidence="1" type="ORF">RclHR1_11620009</name>
</gene>
<evidence type="ECO:0000313" key="2">
    <source>
        <dbReference type="EMBL" id="GES83338.1"/>
    </source>
</evidence>
<evidence type="ECO:0000313" key="3">
    <source>
        <dbReference type="Proteomes" id="UP000247702"/>
    </source>
</evidence>
<evidence type="ECO:0000313" key="1">
    <source>
        <dbReference type="EMBL" id="GBB85054.1"/>
    </source>
</evidence>
<keyword evidence="3" id="KW-1185">Reference proteome</keyword>
<organism evidence="1 3">
    <name type="scientific">Rhizophagus clarus</name>
    <dbReference type="NCBI Taxonomy" id="94130"/>
    <lineage>
        <taxon>Eukaryota</taxon>
        <taxon>Fungi</taxon>
        <taxon>Fungi incertae sedis</taxon>
        <taxon>Mucoromycota</taxon>
        <taxon>Glomeromycotina</taxon>
        <taxon>Glomeromycetes</taxon>
        <taxon>Glomerales</taxon>
        <taxon>Glomeraceae</taxon>
        <taxon>Rhizophagus</taxon>
    </lineage>
</organism>
<dbReference type="Proteomes" id="UP000247702">
    <property type="component" value="Unassembled WGS sequence"/>
</dbReference>